<keyword evidence="8" id="KW-0175">Coiled coil</keyword>
<feature type="region of interest" description="Disordered" evidence="9">
    <location>
        <begin position="401"/>
        <end position="482"/>
    </location>
</feature>
<keyword evidence="12" id="KW-1185">Reference proteome</keyword>
<sequence>MDNHHSGIKPSPVRHSPADSLNSLRAFTGPPLRPAQQSSAMMQSMHNRTGSHPVADVKPRLTKEQHDILESHFRTQHKPTTNVKKNFAENLGVPLDKINNWFQNRRAKVKQDAKKLQNQQMMYQANLQSYGIQQHQQQPPQLQHQQPQHQHHMSAPNASSYYSTNSSVSPATHPSDNGQPSLDGLNAQFNLQSDYGAAGLTSISESSQNRSSSYNAVIQSLINAGYPMDMTQQQNQFDFDNGTNSSFGSNVSGNGQFLSSLAIPSSGFGNSLDFSAFTPGSTAMQAGDSLGSASTQFTPATQSSLGVHPSGSVTSLQFFDDNSDGGEAFDPNFNAFPHGMPHRHAASTSQISLPFNGSHFNNPGLYQQNNNSSQVIISTPDQYDPMGAFGDLEPPNPPFAFEGFSRRSSSTSNLAESMQTVGIDSRSPSESGSFKQAMPPASIAARRQRRPAPLGASATRSASYTPGMPGSPSNASQTSLNAEQNLRRIRSSQGMNAGRVQKNSTGSAQHSPITFAFNAAINSPKFARELASAVSTPGGNGNFAPPTPQTPNEGARFPSWQTSGEIKPQPSFADTSSPPDSLGINFSAESSSEPYPRQSDVKGASPSVPTEEAQQNQRSLPNVSSNRDTPPQSAPPTQQSFSQGVFVSQTQTTNDFLAPDDFSLHNMRRPSLPESVSHNPHLGNPMQHFGLTNFNSGGPQSMGYPVQYGNVSTFNMPMYSMDSAPSMTSAPAPTQTSPDSSDFLVVHEYAPPNSSGKSNESRRMQEQPKQFVFANAGPNDFQGPS</sequence>
<evidence type="ECO:0000256" key="4">
    <source>
        <dbReference type="ARBA" id="ARBA00023155"/>
    </source>
</evidence>
<evidence type="ECO:0000256" key="7">
    <source>
        <dbReference type="RuleBase" id="RU000682"/>
    </source>
</evidence>
<reference evidence="11" key="1">
    <citation type="journal article" date="2020" name="Stud. Mycol.">
        <title>101 Dothideomycetes genomes: a test case for predicting lifestyles and emergence of pathogens.</title>
        <authorList>
            <person name="Haridas S."/>
            <person name="Albert R."/>
            <person name="Binder M."/>
            <person name="Bloem J."/>
            <person name="Labutti K."/>
            <person name="Salamov A."/>
            <person name="Andreopoulos B."/>
            <person name="Baker S."/>
            <person name="Barry K."/>
            <person name="Bills G."/>
            <person name="Bluhm B."/>
            <person name="Cannon C."/>
            <person name="Castanera R."/>
            <person name="Culley D."/>
            <person name="Daum C."/>
            <person name="Ezra D."/>
            <person name="Gonzalez J."/>
            <person name="Henrissat B."/>
            <person name="Kuo A."/>
            <person name="Liang C."/>
            <person name="Lipzen A."/>
            <person name="Lutzoni F."/>
            <person name="Magnuson J."/>
            <person name="Mondo S."/>
            <person name="Nolan M."/>
            <person name="Ohm R."/>
            <person name="Pangilinan J."/>
            <person name="Park H.-J."/>
            <person name="Ramirez L."/>
            <person name="Alfaro M."/>
            <person name="Sun H."/>
            <person name="Tritt A."/>
            <person name="Yoshinaga Y."/>
            <person name="Zwiers L.-H."/>
            <person name="Turgeon B."/>
            <person name="Goodwin S."/>
            <person name="Spatafora J."/>
            <person name="Crous P."/>
            <person name="Grigoriev I."/>
        </authorList>
    </citation>
    <scope>NUCLEOTIDE SEQUENCE</scope>
    <source>
        <strain evidence="11">CBS 121739</strain>
    </source>
</reference>
<feature type="compositionally biased region" description="Polar residues" evidence="9">
    <location>
        <begin position="291"/>
        <end position="306"/>
    </location>
</feature>
<comment type="similarity">
    <text evidence="2">Belongs to the engrailed homeobox family.</text>
</comment>
<feature type="compositionally biased region" description="Low complexity" evidence="9">
    <location>
        <begin position="133"/>
        <end position="170"/>
    </location>
</feature>
<feature type="region of interest" description="Disordered" evidence="9">
    <location>
        <begin position="1"/>
        <end position="55"/>
    </location>
</feature>
<dbReference type="SUPFAM" id="SSF46689">
    <property type="entry name" value="Homeodomain-like"/>
    <property type="match status" value="1"/>
</dbReference>
<dbReference type="SMART" id="SM00389">
    <property type="entry name" value="HOX"/>
    <property type="match status" value="1"/>
</dbReference>
<dbReference type="AlphaFoldDB" id="A0A6A6WHU5"/>
<dbReference type="InterPro" id="IPR001356">
    <property type="entry name" value="HD"/>
</dbReference>
<proteinExistence type="inferred from homology"/>
<feature type="compositionally biased region" description="Polar residues" evidence="9">
    <location>
        <begin position="406"/>
        <end position="434"/>
    </location>
</feature>
<evidence type="ECO:0000256" key="5">
    <source>
        <dbReference type="ARBA" id="ARBA00023242"/>
    </source>
</evidence>
<feature type="coiled-coil region" evidence="8">
    <location>
        <begin position="99"/>
        <end position="126"/>
    </location>
</feature>
<dbReference type="EMBL" id="ML996566">
    <property type="protein sequence ID" value="KAF2761566.1"/>
    <property type="molecule type" value="Genomic_DNA"/>
</dbReference>
<evidence type="ECO:0000256" key="2">
    <source>
        <dbReference type="ARBA" id="ARBA00010896"/>
    </source>
</evidence>
<dbReference type="PROSITE" id="PS00027">
    <property type="entry name" value="HOMEOBOX_1"/>
    <property type="match status" value="1"/>
</dbReference>
<organism evidence="11 12">
    <name type="scientific">Pseudovirgaria hyperparasitica</name>
    <dbReference type="NCBI Taxonomy" id="470096"/>
    <lineage>
        <taxon>Eukaryota</taxon>
        <taxon>Fungi</taxon>
        <taxon>Dikarya</taxon>
        <taxon>Ascomycota</taxon>
        <taxon>Pezizomycotina</taxon>
        <taxon>Dothideomycetes</taxon>
        <taxon>Dothideomycetes incertae sedis</taxon>
        <taxon>Acrospermales</taxon>
        <taxon>Acrospermaceae</taxon>
        <taxon>Pseudovirgaria</taxon>
    </lineage>
</organism>
<dbReference type="GeneID" id="54480611"/>
<feature type="region of interest" description="Disordered" evidence="9">
    <location>
        <begin position="287"/>
        <end position="306"/>
    </location>
</feature>
<dbReference type="Proteomes" id="UP000799437">
    <property type="component" value="Unassembled WGS sequence"/>
</dbReference>
<evidence type="ECO:0000256" key="9">
    <source>
        <dbReference type="SAM" id="MobiDB-lite"/>
    </source>
</evidence>
<feature type="DNA-binding region" description="Homeobox" evidence="6">
    <location>
        <begin position="60"/>
        <end position="113"/>
    </location>
</feature>
<protein>
    <recommendedName>
        <fullName evidence="10">Homeobox domain-containing protein</fullName>
    </recommendedName>
</protein>
<dbReference type="InterPro" id="IPR050720">
    <property type="entry name" value="Engrailed_Homeobox_TFs"/>
</dbReference>
<feature type="region of interest" description="Disordered" evidence="9">
    <location>
        <begin position="533"/>
        <end position="641"/>
    </location>
</feature>
<evidence type="ECO:0000256" key="3">
    <source>
        <dbReference type="ARBA" id="ARBA00023125"/>
    </source>
</evidence>
<dbReference type="OrthoDB" id="6159439at2759"/>
<evidence type="ECO:0000259" key="10">
    <source>
        <dbReference type="PROSITE" id="PS50071"/>
    </source>
</evidence>
<dbReference type="GO" id="GO:0000981">
    <property type="term" value="F:DNA-binding transcription factor activity, RNA polymerase II-specific"/>
    <property type="evidence" value="ECO:0007669"/>
    <property type="project" value="InterPro"/>
</dbReference>
<dbReference type="PANTHER" id="PTHR24341">
    <property type="entry name" value="HOMEOBOX PROTEIN ENGRAILED"/>
    <property type="match status" value="1"/>
</dbReference>
<feature type="region of interest" description="Disordered" evidence="9">
    <location>
        <begin position="131"/>
        <end position="186"/>
    </location>
</feature>
<accession>A0A6A6WHU5</accession>
<comment type="subcellular location">
    <subcellularLocation>
        <location evidence="1 6 7">Nucleus</location>
    </subcellularLocation>
</comment>
<feature type="compositionally biased region" description="Polar residues" evidence="9">
    <location>
        <begin position="724"/>
        <end position="740"/>
    </location>
</feature>
<evidence type="ECO:0000256" key="1">
    <source>
        <dbReference type="ARBA" id="ARBA00004123"/>
    </source>
</evidence>
<feature type="domain" description="Homeobox" evidence="10">
    <location>
        <begin position="58"/>
        <end position="112"/>
    </location>
</feature>
<dbReference type="Pfam" id="PF00046">
    <property type="entry name" value="Homeodomain"/>
    <property type="match status" value="1"/>
</dbReference>
<feature type="compositionally biased region" description="Polar residues" evidence="9">
    <location>
        <begin position="612"/>
        <end position="629"/>
    </location>
</feature>
<dbReference type="RefSeq" id="XP_033604017.1">
    <property type="nucleotide sequence ID" value="XM_033739557.1"/>
</dbReference>
<dbReference type="PANTHER" id="PTHR24341:SF6">
    <property type="entry name" value="HOMEOBOX PROTEIN INVECTED"/>
    <property type="match status" value="1"/>
</dbReference>
<gene>
    <name evidence="11" type="ORF">EJ05DRAFT_176632</name>
</gene>
<evidence type="ECO:0000313" key="12">
    <source>
        <dbReference type="Proteomes" id="UP000799437"/>
    </source>
</evidence>
<keyword evidence="4 6" id="KW-0371">Homeobox</keyword>
<dbReference type="PROSITE" id="PS50071">
    <property type="entry name" value="HOMEOBOX_2"/>
    <property type="match status" value="1"/>
</dbReference>
<name>A0A6A6WHU5_9PEZI</name>
<dbReference type="CDD" id="cd00086">
    <property type="entry name" value="homeodomain"/>
    <property type="match status" value="1"/>
</dbReference>
<evidence type="ECO:0000256" key="8">
    <source>
        <dbReference type="SAM" id="Coils"/>
    </source>
</evidence>
<dbReference type="GO" id="GO:0003677">
    <property type="term" value="F:DNA binding"/>
    <property type="evidence" value="ECO:0007669"/>
    <property type="project" value="UniProtKB-UniRule"/>
</dbReference>
<dbReference type="Gene3D" id="1.10.10.60">
    <property type="entry name" value="Homeodomain-like"/>
    <property type="match status" value="1"/>
</dbReference>
<evidence type="ECO:0000313" key="11">
    <source>
        <dbReference type="EMBL" id="KAF2761566.1"/>
    </source>
</evidence>
<keyword evidence="5 6" id="KW-0539">Nucleus</keyword>
<dbReference type="InterPro" id="IPR009057">
    <property type="entry name" value="Homeodomain-like_sf"/>
</dbReference>
<keyword evidence="3 6" id="KW-0238">DNA-binding</keyword>
<dbReference type="GO" id="GO:0016586">
    <property type="term" value="C:RSC-type complex"/>
    <property type="evidence" value="ECO:0007669"/>
    <property type="project" value="TreeGrafter"/>
</dbReference>
<dbReference type="InterPro" id="IPR017970">
    <property type="entry name" value="Homeobox_CS"/>
</dbReference>
<feature type="region of interest" description="Disordered" evidence="9">
    <location>
        <begin position="724"/>
        <end position="785"/>
    </location>
</feature>
<feature type="compositionally biased region" description="Polar residues" evidence="9">
    <location>
        <begin position="471"/>
        <end position="482"/>
    </location>
</feature>
<feature type="compositionally biased region" description="Polar residues" evidence="9">
    <location>
        <begin position="35"/>
        <end position="50"/>
    </location>
</feature>
<evidence type="ECO:0000256" key="6">
    <source>
        <dbReference type="PROSITE-ProRule" id="PRU00108"/>
    </source>
</evidence>